<dbReference type="InterPro" id="IPR001190">
    <property type="entry name" value="SRCR"/>
</dbReference>
<dbReference type="PROSITE" id="PS00420">
    <property type="entry name" value="SRCR_1"/>
    <property type="match status" value="1"/>
</dbReference>
<dbReference type="PROSITE" id="PS50835">
    <property type="entry name" value="IG_LIKE"/>
    <property type="match status" value="5"/>
</dbReference>
<dbReference type="InterPro" id="IPR000998">
    <property type="entry name" value="MAM_dom"/>
</dbReference>
<dbReference type="PRINTS" id="PR00722">
    <property type="entry name" value="CHYMOTRYPSIN"/>
</dbReference>
<dbReference type="InterPro" id="IPR003599">
    <property type="entry name" value="Ig_sub"/>
</dbReference>
<evidence type="ECO:0000259" key="4">
    <source>
        <dbReference type="PROSITE" id="PS50060"/>
    </source>
</evidence>
<feature type="chain" id="PRO_5047477390" evidence="3">
    <location>
        <begin position="19"/>
        <end position="1500"/>
    </location>
</feature>
<dbReference type="PANTHER" id="PTHR48071:SF18">
    <property type="entry name" value="DELETED IN MALIGNANT BRAIN TUMORS 1 PROTEIN-RELATED"/>
    <property type="match status" value="1"/>
</dbReference>
<evidence type="ECO:0000259" key="5">
    <source>
        <dbReference type="PROSITE" id="PS50240"/>
    </source>
</evidence>
<organism evidence="8 9">
    <name type="scientific">Porites lobata</name>
    <dbReference type="NCBI Taxonomy" id="104759"/>
    <lineage>
        <taxon>Eukaryota</taxon>
        <taxon>Metazoa</taxon>
        <taxon>Cnidaria</taxon>
        <taxon>Anthozoa</taxon>
        <taxon>Hexacorallia</taxon>
        <taxon>Scleractinia</taxon>
        <taxon>Fungiina</taxon>
        <taxon>Poritidae</taxon>
        <taxon>Porites</taxon>
    </lineage>
</organism>
<feature type="domain" description="Ig-like" evidence="7">
    <location>
        <begin position="712"/>
        <end position="791"/>
    </location>
</feature>
<dbReference type="Gene3D" id="3.10.250.10">
    <property type="entry name" value="SRCR-like domain"/>
    <property type="match status" value="2"/>
</dbReference>
<dbReference type="InterPro" id="IPR018114">
    <property type="entry name" value="TRYPSIN_HIS"/>
</dbReference>
<feature type="domain" description="SRCR" evidence="6">
    <location>
        <begin position="141"/>
        <end position="241"/>
    </location>
</feature>
<dbReference type="Pfam" id="PF13895">
    <property type="entry name" value="Ig_2"/>
    <property type="match status" value="2"/>
</dbReference>
<dbReference type="SMART" id="SM00020">
    <property type="entry name" value="Tryp_SPc"/>
    <property type="match status" value="1"/>
</dbReference>
<keyword evidence="1 2" id="KW-1015">Disulfide bond</keyword>
<dbReference type="SMART" id="SM00137">
    <property type="entry name" value="MAM"/>
    <property type="match status" value="1"/>
</dbReference>
<dbReference type="CDD" id="cd00190">
    <property type="entry name" value="Tryp_SPc"/>
    <property type="match status" value="1"/>
</dbReference>
<feature type="signal peptide" evidence="3">
    <location>
        <begin position="1"/>
        <end position="18"/>
    </location>
</feature>
<feature type="domain" description="Ig-like" evidence="7">
    <location>
        <begin position="886"/>
        <end position="964"/>
    </location>
</feature>
<dbReference type="InterPro" id="IPR013320">
    <property type="entry name" value="ConA-like_dom_sf"/>
</dbReference>
<dbReference type="InterPro" id="IPR036179">
    <property type="entry name" value="Ig-like_dom_sf"/>
</dbReference>
<comment type="caution">
    <text evidence="2">Lacks conserved residue(s) required for the propagation of feature annotation.</text>
</comment>
<dbReference type="SUPFAM" id="SSF50494">
    <property type="entry name" value="Trypsin-like serine proteases"/>
    <property type="match status" value="1"/>
</dbReference>
<dbReference type="SUPFAM" id="SSF56487">
    <property type="entry name" value="SRCR-like"/>
    <property type="match status" value="2"/>
</dbReference>
<feature type="disulfide bond" evidence="2">
    <location>
        <begin position="210"/>
        <end position="220"/>
    </location>
</feature>
<feature type="domain" description="Ig-like" evidence="7">
    <location>
        <begin position="798"/>
        <end position="880"/>
    </location>
</feature>
<gene>
    <name evidence="8" type="ORF">PLOB_00023294</name>
</gene>
<feature type="disulfide bond" evidence="2">
    <location>
        <begin position="166"/>
        <end position="230"/>
    </location>
</feature>
<keyword evidence="9" id="KW-1185">Reference proteome</keyword>
<sequence>MVKVAVVVLLSLFTLSDSFSWRTKQPNEVRIGAPATLQWTVSLTAEETSKANRFSLIILEREMFLYSNLWQIMAVKQFSGGVYQEVGNTDTFDVIQGNDMKLRLNNVTDTDGTRFRCTFLSSFSAPKSIIRVQITDLPIKVRLVGGETPNKGRVEVYHNGFWGTICTEGWDLLDASVVCRMLGYTGAWSAGCCTEYQGNTGPVWLNELSCTGKETSLSECGHSGWGVRNCDHRKDAEIICHIPFTRIPPYSSIEPTTSAIVSNSNRHHTITTTVAILSSIQPIVQSTIQSLSCRTRIQSTSSLGHSYFTATFQSGSLTQAVSSIVSRSSVILPTTPLIPGLLPVLYVELLDDLYGFPSQGRVSVYFNGQWGTVCDDSWDLNDANVVCRMLGYPRAVGYTTLSRFGGGKNGPVWLDEVKCRGDESTLALCVHAGWGNSDCDHTEDAGVICDFNYTVAAKDASCNFDIWYCGWDNGPDSSAFKWIRHAGPTPSRGTGPSKDHTSGQGYYFYVEGSGNTFKVARLNSPWIESNGSATCMVFYYYMYGQSINSLRVKVADQIVWQLSGNQGNDWYRATVPLNFLGKYKVTFEGVVGHDAQSDIAIDDVEFQENTVCDKTAETLRLANCPVSSRITWISANQTADLDGSVTLGCTAIGRPTPRVMWKKEGRILLENQATANITLNIAKEHHGIFECCAVNIVGKDTKTTAVDVRGSPRKTFIRTNLPYNVAVKGQVVMLYCSSDGFPEPVCQFYKDEQLVSVNGSGYIVQNFTAADEGEYTCKCSNVAGEDMANITLVLYESPRIHSIVPVHQFVNETSNFTIFCNATGYPLPKIIWRRAGNSSVILSSEKTLTVQNVGKSDIGTYDCTIVSVSGENVTAEASVELDFFSPVFDKIPRNITVLEEERRTVTLRCNATGRPTPRLSWLRVRDGVTLASGNNLLITNADRSFRGEYRCVADNGVGNPVSVSAYLDVHYTASSTSLTTDKLNAVVIGNGHIILTCLTDANPPPSQYLFYHNGVYFKTSLTGKHLIPKAKYSDAGTYLCAPLNSLGFGTNGSVIVSVYGALSIIRFPQNKTVTENGSVTFFCNATSYPPHAILSPHITWNKLGDKNKVFPPGEQLVLQNVGRHDGGTYVCKAENGLGFPDTADAVLSVLHKPYDTKLEASVPDNIGVINSSIGLTCTAHANPPVTAYNIYHSGILVSNSSSGTYNVTRALVEHSGFYMCIPYNDLGRGGKASLNVSFVGPCGVKRVHVSWSPQIVGGVAAKPGEWPWQAQLKYSDDGGNSYHICGASILDHYWIVTAAHCVVGKNTTSLNVTVGELVRGVFEGTEQNLAVEKIIAHENFNHHTLENDIAVMSLKQAILFNTHASPICLPKMDFPIGTTCYVTGWGRLGPLGSPSVVLQETTVPLLNHTLCKKYYSKNNINVVTSDMRCAGTLTQSQGTCKADSGGPLTCERGGRWYLLGVTSWTNGGCMDQGDPGVFADVLFFRNWIENNIRSNTRTSA</sequence>
<dbReference type="InterPro" id="IPR001254">
    <property type="entry name" value="Trypsin_dom"/>
</dbReference>
<evidence type="ECO:0000256" key="2">
    <source>
        <dbReference type="PROSITE-ProRule" id="PRU00196"/>
    </source>
</evidence>
<dbReference type="PROSITE" id="PS50287">
    <property type="entry name" value="SRCR_2"/>
    <property type="match status" value="2"/>
</dbReference>
<dbReference type="SMART" id="SM00202">
    <property type="entry name" value="SR"/>
    <property type="match status" value="2"/>
</dbReference>
<feature type="domain" description="Ig-like" evidence="7">
    <location>
        <begin position="1062"/>
        <end position="1148"/>
    </location>
</feature>
<evidence type="ECO:0000256" key="1">
    <source>
        <dbReference type="ARBA" id="ARBA00023157"/>
    </source>
</evidence>
<dbReference type="InterPro" id="IPR013783">
    <property type="entry name" value="Ig-like_fold"/>
</dbReference>
<name>A0ABN8RQN8_9CNID</name>
<dbReference type="Gene3D" id="2.60.120.200">
    <property type="match status" value="1"/>
</dbReference>
<evidence type="ECO:0000313" key="8">
    <source>
        <dbReference type="EMBL" id="CAH3180364.1"/>
    </source>
</evidence>
<dbReference type="InterPro" id="IPR007110">
    <property type="entry name" value="Ig-like_dom"/>
</dbReference>
<comment type="caution">
    <text evidence="8">The sequence shown here is derived from an EMBL/GenBank/DDBJ whole genome shotgun (WGS) entry which is preliminary data.</text>
</comment>
<evidence type="ECO:0000313" key="9">
    <source>
        <dbReference type="Proteomes" id="UP001159405"/>
    </source>
</evidence>
<proteinExistence type="predicted"/>
<feature type="disulfide bond" evidence="2">
    <location>
        <begin position="179"/>
        <end position="240"/>
    </location>
</feature>
<reference evidence="8 9" key="1">
    <citation type="submission" date="2022-05" db="EMBL/GenBank/DDBJ databases">
        <authorList>
            <consortium name="Genoscope - CEA"/>
            <person name="William W."/>
        </authorList>
    </citation>
    <scope>NUCLEOTIDE SEQUENCE [LARGE SCALE GENOMIC DNA]</scope>
</reference>
<dbReference type="InterPro" id="IPR003598">
    <property type="entry name" value="Ig_sub2"/>
</dbReference>
<protein>
    <submittedName>
        <fullName evidence="8">Uncharacterized protein</fullName>
    </submittedName>
</protein>
<dbReference type="InterPro" id="IPR001314">
    <property type="entry name" value="Peptidase_S1A"/>
</dbReference>
<feature type="domain" description="SRCR" evidence="6">
    <location>
        <begin position="347"/>
        <end position="450"/>
    </location>
</feature>
<feature type="domain" description="Ig-like" evidence="7">
    <location>
        <begin position="625"/>
        <end position="709"/>
    </location>
</feature>
<feature type="domain" description="Peptidase S1" evidence="5">
    <location>
        <begin position="1255"/>
        <end position="1493"/>
    </location>
</feature>
<dbReference type="SUPFAM" id="SSF49899">
    <property type="entry name" value="Concanavalin A-like lectins/glucanases"/>
    <property type="match status" value="1"/>
</dbReference>
<dbReference type="Gene3D" id="2.40.10.10">
    <property type="entry name" value="Trypsin-like serine proteases"/>
    <property type="match status" value="1"/>
</dbReference>
<evidence type="ECO:0000259" key="7">
    <source>
        <dbReference type="PROSITE" id="PS50835"/>
    </source>
</evidence>
<dbReference type="PROSITE" id="PS50060">
    <property type="entry name" value="MAM_2"/>
    <property type="match status" value="1"/>
</dbReference>
<dbReference type="Pfam" id="PF00629">
    <property type="entry name" value="MAM"/>
    <property type="match status" value="1"/>
</dbReference>
<dbReference type="Pfam" id="PF00530">
    <property type="entry name" value="SRCR"/>
    <property type="match status" value="2"/>
</dbReference>
<dbReference type="CDD" id="cd06263">
    <property type="entry name" value="MAM"/>
    <property type="match status" value="1"/>
</dbReference>
<dbReference type="SMART" id="SM00409">
    <property type="entry name" value="IG"/>
    <property type="match status" value="8"/>
</dbReference>
<keyword evidence="3" id="KW-0732">Signal</keyword>
<evidence type="ECO:0000256" key="3">
    <source>
        <dbReference type="SAM" id="SignalP"/>
    </source>
</evidence>
<feature type="domain" description="MAM" evidence="4">
    <location>
        <begin position="460"/>
        <end position="614"/>
    </location>
</feature>
<dbReference type="Gene3D" id="2.60.40.10">
    <property type="entry name" value="Immunoglobulins"/>
    <property type="match status" value="7"/>
</dbReference>
<dbReference type="Pfam" id="PF13927">
    <property type="entry name" value="Ig_3"/>
    <property type="match status" value="3"/>
</dbReference>
<dbReference type="PRINTS" id="PR00258">
    <property type="entry name" value="SPERACTRCPTR"/>
</dbReference>
<dbReference type="InterPro" id="IPR009003">
    <property type="entry name" value="Peptidase_S1_PA"/>
</dbReference>
<dbReference type="InterPro" id="IPR043504">
    <property type="entry name" value="Peptidase_S1_PA_chymotrypsin"/>
</dbReference>
<evidence type="ECO:0000259" key="6">
    <source>
        <dbReference type="PROSITE" id="PS50287"/>
    </source>
</evidence>
<dbReference type="SUPFAM" id="SSF48726">
    <property type="entry name" value="Immunoglobulin"/>
    <property type="match status" value="7"/>
</dbReference>
<dbReference type="Pfam" id="PF00089">
    <property type="entry name" value="Trypsin"/>
    <property type="match status" value="1"/>
</dbReference>
<dbReference type="InterPro" id="IPR036772">
    <property type="entry name" value="SRCR-like_dom_sf"/>
</dbReference>
<dbReference type="EMBL" id="CALNXK010000275">
    <property type="protein sequence ID" value="CAH3180364.1"/>
    <property type="molecule type" value="Genomic_DNA"/>
</dbReference>
<dbReference type="PROSITE" id="PS50240">
    <property type="entry name" value="TRYPSIN_DOM"/>
    <property type="match status" value="1"/>
</dbReference>
<feature type="disulfide bond" evidence="2">
    <location>
        <begin position="419"/>
        <end position="429"/>
    </location>
</feature>
<dbReference type="PROSITE" id="PS00134">
    <property type="entry name" value="TRYPSIN_HIS"/>
    <property type="match status" value="1"/>
</dbReference>
<accession>A0ABN8RQN8</accession>
<dbReference type="Proteomes" id="UP001159405">
    <property type="component" value="Unassembled WGS sequence"/>
</dbReference>
<dbReference type="SMART" id="SM00408">
    <property type="entry name" value="IGc2"/>
    <property type="match status" value="7"/>
</dbReference>
<dbReference type="PANTHER" id="PTHR48071">
    <property type="entry name" value="SRCR DOMAIN-CONTAINING PROTEIN"/>
    <property type="match status" value="1"/>
</dbReference>